<name>L8WKN4_THACA</name>
<dbReference type="Proteomes" id="UP000011668">
    <property type="component" value="Unassembled WGS sequence"/>
</dbReference>
<evidence type="ECO:0000313" key="3">
    <source>
        <dbReference type="Proteomes" id="UP000011668"/>
    </source>
</evidence>
<dbReference type="Pfam" id="PF00248">
    <property type="entry name" value="Aldo_ket_red"/>
    <property type="match status" value="1"/>
</dbReference>
<dbReference type="STRING" id="983506.L8WKN4"/>
<dbReference type="GO" id="GO:0016491">
    <property type="term" value="F:oxidoreductase activity"/>
    <property type="evidence" value="ECO:0007669"/>
    <property type="project" value="InterPro"/>
</dbReference>
<dbReference type="InterPro" id="IPR020471">
    <property type="entry name" value="AKR"/>
</dbReference>
<dbReference type="HOGENOM" id="CLU_921907_0_0_1"/>
<accession>L8WKN4</accession>
<comment type="caution">
    <text evidence="2">The sequence shown here is derived from an EMBL/GenBank/DDBJ whole genome shotgun (WGS) entry which is preliminary data.</text>
</comment>
<dbReference type="InterPro" id="IPR036812">
    <property type="entry name" value="NAD(P)_OxRdtase_dom_sf"/>
</dbReference>
<evidence type="ECO:0000259" key="1">
    <source>
        <dbReference type="Pfam" id="PF00248"/>
    </source>
</evidence>
<evidence type="ECO:0000313" key="2">
    <source>
        <dbReference type="EMBL" id="ELU38495.1"/>
    </source>
</evidence>
<protein>
    <submittedName>
        <fullName evidence="2">Aldo/keto reductase family domain-containing protein</fullName>
    </submittedName>
</protein>
<feature type="domain" description="NADP-dependent oxidoreductase" evidence="1">
    <location>
        <begin position="73"/>
        <end position="229"/>
    </location>
</feature>
<sequence length="302" mass="34152">MSSYQLDQGRDVDVVAVSTEFRAIPNHLLPSIHGRLFNDDTNQPSKNYLRHCLVGPIRATSWSSLNNCISNRKKEQTKALVIQAIQQGFRGIDTACQPKHYREDLVGEALAELYEKNQVTREDIFVQTKYTPIGGHDRSQPIPYDPSVPIPVQIRTSLQKSLSNLRTAWLDSYLLHSPLETTSHTKEAWNTLCDLRKEGLVRRIGVSNTYDVQALELLQSIGEVDVVQNRWYEGNAWDAQVVLDTDRKPVVIPAPLDYQHCTQPKCHQRSGSTNAQHMKDGLESDEISLHEHLDSLKGLVGH</sequence>
<reference evidence="2 3" key="1">
    <citation type="journal article" date="2013" name="Nat. Commun.">
        <title>The evolution and pathogenic mechanisms of the rice sheath blight pathogen.</title>
        <authorList>
            <person name="Zheng A."/>
            <person name="Lin R."/>
            <person name="Xu L."/>
            <person name="Qin P."/>
            <person name="Tang C."/>
            <person name="Ai P."/>
            <person name="Zhang D."/>
            <person name="Liu Y."/>
            <person name="Sun Z."/>
            <person name="Feng H."/>
            <person name="Wang Y."/>
            <person name="Chen Y."/>
            <person name="Liang X."/>
            <person name="Fu R."/>
            <person name="Li Q."/>
            <person name="Zhang J."/>
            <person name="Yu X."/>
            <person name="Xie Z."/>
            <person name="Ding L."/>
            <person name="Guan P."/>
            <person name="Tang J."/>
            <person name="Liang Y."/>
            <person name="Wang S."/>
            <person name="Deng Q."/>
            <person name="Li S."/>
            <person name="Zhu J."/>
            <person name="Wang L."/>
            <person name="Liu H."/>
            <person name="Li P."/>
        </authorList>
    </citation>
    <scope>NUCLEOTIDE SEQUENCE [LARGE SCALE GENOMIC DNA]</scope>
    <source>
        <strain evidence="3">AG-1 IA</strain>
    </source>
</reference>
<organism evidence="2 3">
    <name type="scientific">Thanatephorus cucumeris (strain AG1-IA)</name>
    <name type="common">Rice sheath blight fungus</name>
    <name type="synonym">Rhizoctonia solani</name>
    <dbReference type="NCBI Taxonomy" id="983506"/>
    <lineage>
        <taxon>Eukaryota</taxon>
        <taxon>Fungi</taxon>
        <taxon>Dikarya</taxon>
        <taxon>Basidiomycota</taxon>
        <taxon>Agaricomycotina</taxon>
        <taxon>Agaricomycetes</taxon>
        <taxon>Cantharellales</taxon>
        <taxon>Ceratobasidiaceae</taxon>
        <taxon>Rhizoctonia</taxon>
        <taxon>Rhizoctonia solani AG-1</taxon>
    </lineage>
</organism>
<dbReference type="InterPro" id="IPR023210">
    <property type="entry name" value="NADP_OxRdtase_dom"/>
</dbReference>
<dbReference type="EMBL" id="AFRT01002158">
    <property type="protein sequence ID" value="ELU38495.1"/>
    <property type="molecule type" value="Genomic_DNA"/>
</dbReference>
<gene>
    <name evidence="2" type="ORF">AG1IA_07482</name>
</gene>
<dbReference type="OrthoDB" id="5357513at2759"/>
<dbReference type="AlphaFoldDB" id="L8WKN4"/>
<dbReference type="OMA" id="WKHERTT"/>
<proteinExistence type="predicted"/>
<keyword evidence="3" id="KW-1185">Reference proteome</keyword>
<dbReference type="Gene3D" id="3.20.20.100">
    <property type="entry name" value="NADP-dependent oxidoreductase domain"/>
    <property type="match status" value="1"/>
</dbReference>
<dbReference type="SUPFAM" id="SSF51430">
    <property type="entry name" value="NAD(P)-linked oxidoreductase"/>
    <property type="match status" value="1"/>
</dbReference>
<dbReference type="PANTHER" id="PTHR11732">
    <property type="entry name" value="ALDO/KETO REDUCTASE"/>
    <property type="match status" value="1"/>
</dbReference>